<dbReference type="InterPro" id="IPR010496">
    <property type="entry name" value="AL/BT2_dom"/>
</dbReference>
<sequence precursor="true">MRKQMGKFAARFPMGIMALVLLSTSVCWASPFDSGPDQSETQLFNQRDLQGWRPAICCDAERLTPAERELLSDLAAQDMNVHWQAAFGILQYDGRGKPIETERQFGPCILSFQWKCDPCSTATIGLPGDWSVVIGDAHSDGADERRSSGAIYCGCRRMVEPLRCTDQPLGEWNHMTIRVRQHQIDVWLNGCRIAIADNIKLNEQGSITIDGGPAPLYLRHVTLQSLEDHPSRESKTQLP</sequence>
<keyword evidence="4" id="KW-1185">Reference proteome</keyword>
<dbReference type="Proteomes" id="UP000318878">
    <property type="component" value="Unassembled WGS sequence"/>
</dbReference>
<evidence type="ECO:0000313" key="3">
    <source>
        <dbReference type="EMBL" id="TWT33402.1"/>
    </source>
</evidence>
<protein>
    <recommendedName>
        <fullName evidence="2">3-keto-alpha-glucoside-1,2-lyase/3-keto-2-hydroxy-glucal hydratase domain-containing protein</fullName>
    </recommendedName>
</protein>
<dbReference type="OrthoDB" id="266164at2"/>
<dbReference type="EMBL" id="SJPF01000003">
    <property type="protein sequence ID" value="TWT33402.1"/>
    <property type="molecule type" value="Genomic_DNA"/>
</dbReference>
<accession>A0A5C5V6R3</accession>
<proteinExistence type="predicted"/>
<gene>
    <name evidence="3" type="ORF">Enr8_32320</name>
</gene>
<dbReference type="RefSeq" id="WP_146433246.1">
    <property type="nucleotide sequence ID" value="NZ_SJPF01000003.1"/>
</dbReference>
<dbReference type="Pfam" id="PF06439">
    <property type="entry name" value="3keto-disac_hyd"/>
    <property type="match status" value="1"/>
</dbReference>
<feature type="domain" description="3-keto-alpha-glucoside-1,2-lyase/3-keto-2-hydroxy-glucal hydratase" evidence="2">
    <location>
        <begin position="41"/>
        <end position="223"/>
    </location>
</feature>
<evidence type="ECO:0000256" key="1">
    <source>
        <dbReference type="SAM" id="SignalP"/>
    </source>
</evidence>
<comment type="caution">
    <text evidence="3">The sequence shown here is derived from an EMBL/GenBank/DDBJ whole genome shotgun (WGS) entry which is preliminary data.</text>
</comment>
<feature type="signal peptide" evidence="1">
    <location>
        <begin position="1"/>
        <end position="29"/>
    </location>
</feature>
<evidence type="ECO:0000313" key="4">
    <source>
        <dbReference type="Proteomes" id="UP000318878"/>
    </source>
</evidence>
<name>A0A5C5V6R3_9BACT</name>
<dbReference type="GO" id="GO:0016787">
    <property type="term" value="F:hydrolase activity"/>
    <property type="evidence" value="ECO:0007669"/>
    <property type="project" value="InterPro"/>
</dbReference>
<reference evidence="3 4" key="1">
    <citation type="submission" date="2019-02" db="EMBL/GenBank/DDBJ databases">
        <title>Deep-cultivation of Planctomycetes and their phenomic and genomic characterization uncovers novel biology.</title>
        <authorList>
            <person name="Wiegand S."/>
            <person name="Jogler M."/>
            <person name="Boedeker C."/>
            <person name="Pinto D."/>
            <person name="Vollmers J."/>
            <person name="Rivas-Marin E."/>
            <person name="Kohn T."/>
            <person name="Peeters S.H."/>
            <person name="Heuer A."/>
            <person name="Rast P."/>
            <person name="Oberbeckmann S."/>
            <person name="Bunk B."/>
            <person name="Jeske O."/>
            <person name="Meyerdierks A."/>
            <person name="Storesund J.E."/>
            <person name="Kallscheuer N."/>
            <person name="Luecker S."/>
            <person name="Lage O.M."/>
            <person name="Pohl T."/>
            <person name="Merkel B.J."/>
            <person name="Hornburger P."/>
            <person name="Mueller R.-W."/>
            <person name="Bruemmer F."/>
            <person name="Labrenz M."/>
            <person name="Spormann A.M."/>
            <person name="Op Den Camp H."/>
            <person name="Overmann J."/>
            <person name="Amann R."/>
            <person name="Jetten M.S.M."/>
            <person name="Mascher T."/>
            <person name="Medema M.H."/>
            <person name="Devos D.P."/>
            <person name="Kaster A.-K."/>
            <person name="Ovreas L."/>
            <person name="Rohde M."/>
            <person name="Galperin M.Y."/>
            <person name="Jogler C."/>
        </authorList>
    </citation>
    <scope>NUCLEOTIDE SEQUENCE [LARGE SCALE GENOMIC DNA]</scope>
    <source>
        <strain evidence="3 4">Enr8</strain>
    </source>
</reference>
<dbReference type="AlphaFoldDB" id="A0A5C5V6R3"/>
<dbReference type="Gene3D" id="2.60.120.560">
    <property type="entry name" value="Exo-inulinase, domain 1"/>
    <property type="match status" value="1"/>
</dbReference>
<organism evidence="3 4">
    <name type="scientific">Blastopirellula retiformator</name>
    <dbReference type="NCBI Taxonomy" id="2527970"/>
    <lineage>
        <taxon>Bacteria</taxon>
        <taxon>Pseudomonadati</taxon>
        <taxon>Planctomycetota</taxon>
        <taxon>Planctomycetia</taxon>
        <taxon>Pirellulales</taxon>
        <taxon>Pirellulaceae</taxon>
        <taxon>Blastopirellula</taxon>
    </lineage>
</organism>
<keyword evidence="1" id="KW-0732">Signal</keyword>
<feature type="chain" id="PRO_5022993287" description="3-keto-alpha-glucoside-1,2-lyase/3-keto-2-hydroxy-glucal hydratase domain-containing protein" evidence="1">
    <location>
        <begin position="30"/>
        <end position="239"/>
    </location>
</feature>
<evidence type="ECO:0000259" key="2">
    <source>
        <dbReference type="Pfam" id="PF06439"/>
    </source>
</evidence>